<protein>
    <recommendedName>
        <fullName evidence="8">Probable membrane transporter protein</fullName>
    </recommendedName>
</protein>
<comment type="subcellular location">
    <subcellularLocation>
        <location evidence="1 8">Cell membrane</location>
        <topology evidence="1 8">Multi-pass membrane protein</topology>
    </subcellularLocation>
</comment>
<keyword evidence="7 8" id="KW-0472">Membrane</keyword>
<dbReference type="InterPro" id="IPR002781">
    <property type="entry name" value="TM_pro_TauE-like"/>
</dbReference>
<gene>
    <name evidence="9" type="ORF">IHE29_01050</name>
</gene>
<feature type="transmembrane region" description="Helical" evidence="8">
    <location>
        <begin position="101"/>
        <end position="121"/>
    </location>
</feature>
<keyword evidence="6 8" id="KW-1133">Transmembrane helix</keyword>
<keyword evidence="3" id="KW-0813">Transport</keyword>
<dbReference type="Proteomes" id="UP001493153">
    <property type="component" value="Plasmid megaplasmid"/>
</dbReference>
<dbReference type="Pfam" id="PF01925">
    <property type="entry name" value="TauE"/>
    <property type="match status" value="1"/>
</dbReference>
<dbReference type="PANTHER" id="PTHR30269">
    <property type="entry name" value="TRANSMEMBRANE PROTEIN YFCA"/>
    <property type="match status" value="1"/>
</dbReference>
<sequence>MIFDLTVTHVFIVWLGIALAYVVFGMTGFGTALVASPLLAQFIPVSHIVPLLALLDFCAATTNVVRDGRKAELGELKRLVPLMVAGSGMGAVILLATKPDLLLLLLGIFVIGYAAYSLSGYRPMTQLSSWSSVPFGLVGGIFSALFGSGGFIYAIYLQGRLENKEHIRITQTTLIGLSTLTRLVMFLVAGVYANRSLLLLAVLLAPGMLAGVWMGRRITLKLSREQFVKLVNSVILVSGVFLLVRYFSSIS</sequence>
<geneLocation type="plasmid" evidence="9 10">
    <name>megaplasmid</name>
</geneLocation>
<feature type="transmembrane region" description="Helical" evidence="8">
    <location>
        <begin position="78"/>
        <end position="96"/>
    </location>
</feature>
<proteinExistence type="inferred from homology"/>
<evidence type="ECO:0000256" key="8">
    <source>
        <dbReference type="RuleBase" id="RU363041"/>
    </source>
</evidence>
<evidence type="ECO:0000256" key="5">
    <source>
        <dbReference type="ARBA" id="ARBA00022692"/>
    </source>
</evidence>
<evidence type="ECO:0000256" key="7">
    <source>
        <dbReference type="ARBA" id="ARBA00023136"/>
    </source>
</evidence>
<dbReference type="PANTHER" id="PTHR30269:SF32">
    <property type="entry name" value="MEMBRANE TRANSPORTER PROTEIN-RELATED"/>
    <property type="match status" value="1"/>
</dbReference>
<name>A0ABZ2PSM6_9BURK</name>
<dbReference type="InterPro" id="IPR052017">
    <property type="entry name" value="TSUP"/>
</dbReference>
<dbReference type="RefSeq" id="WP_013428495.1">
    <property type="nucleotide sequence ID" value="NZ_CP062172.1"/>
</dbReference>
<feature type="transmembrane region" description="Helical" evidence="8">
    <location>
        <begin position="133"/>
        <end position="157"/>
    </location>
</feature>
<evidence type="ECO:0000256" key="3">
    <source>
        <dbReference type="ARBA" id="ARBA00022448"/>
    </source>
</evidence>
<keyword evidence="10" id="KW-1185">Reference proteome</keyword>
<accession>A0ABZ2PSM6</accession>
<dbReference type="EMBL" id="CP062175">
    <property type="protein sequence ID" value="WXK37968.1"/>
    <property type="molecule type" value="Genomic_DNA"/>
</dbReference>
<keyword evidence="9" id="KW-0614">Plasmid</keyword>
<evidence type="ECO:0000256" key="2">
    <source>
        <dbReference type="ARBA" id="ARBA00009142"/>
    </source>
</evidence>
<reference evidence="9 10" key="1">
    <citation type="submission" date="2020-09" db="EMBL/GenBank/DDBJ databases">
        <title>Genome sequences of Mycetohabitans spp.</title>
        <authorList>
            <person name="Carter M.E."/>
            <person name="Carpenter S.C.D."/>
            <person name="Bogdanove A.J."/>
        </authorList>
    </citation>
    <scope>NUCLEOTIDE SEQUENCE [LARGE SCALE GENOMIC DNA]</scope>
    <source>
        <strain evidence="9 10">B12</strain>
        <plasmid evidence="9 10">megaplasmid</plasmid>
    </source>
</reference>
<evidence type="ECO:0000313" key="10">
    <source>
        <dbReference type="Proteomes" id="UP001493153"/>
    </source>
</evidence>
<feature type="transmembrane region" description="Helical" evidence="8">
    <location>
        <begin position="169"/>
        <end position="191"/>
    </location>
</feature>
<feature type="transmembrane region" description="Helical" evidence="8">
    <location>
        <begin position="197"/>
        <end position="215"/>
    </location>
</feature>
<keyword evidence="4 8" id="KW-1003">Cell membrane</keyword>
<evidence type="ECO:0000256" key="1">
    <source>
        <dbReference type="ARBA" id="ARBA00004651"/>
    </source>
</evidence>
<evidence type="ECO:0000313" key="9">
    <source>
        <dbReference type="EMBL" id="WXK37968.1"/>
    </source>
</evidence>
<feature type="transmembrane region" description="Helical" evidence="8">
    <location>
        <begin position="227"/>
        <end position="248"/>
    </location>
</feature>
<feature type="transmembrane region" description="Helical" evidence="8">
    <location>
        <begin position="12"/>
        <end position="35"/>
    </location>
</feature>
<organism evidence="9 10">
    <name type="scientific">Mycetohabitans rhizoxinica</name>
    <dbReference type="NCBI Taxonomy" id="412963"/>
    <lineage>
        <taxon>Bacteria</taxon>
        <taxon>Pseudomonadati</taxon>
        <taxon>Pseudomonadota</taxon>
        <taxon>Betaproteobacteria</taxon>
        <taxon>Burkholderiales</taxon>
        <taxon>Burkholderiaceae</taxon>
        <taxon>Mycetohabitans</taxon>
    </lineage>
</organism>
<evidence type="ECO:0000256" key="4">
    <source>
        <dbReference type="ARBA" id="ARBA00022475"/>
    </source>
</evidence>
<comment type="similarity">
    <text evidence="2 8">Belongs to the 4-toluene sulfonate uptake permease (TSUP) (TC 2.A.102) family.</text>
</comment>
<keyword evidence="5 8" id="KW-0812">Transmembrane</keyword>
<evidence type="ECO:0000256" key="6">
    <source>
        <dbReference type="ARBA" id="ARBA00022989"/>
    </source>
</evidence>